<reference evidence="2" key="2">
    <citation type="submission" date="2023-01" db="EMBL/GenBank/DDBJ databases">
        <title>Draft genome sequence of Agaribacter marinus strain NBRC 110023.</title>
        <authorList>
            <person name="Sun Q."/>
            <person name="Mori K."/>
        </authorList>
    </citation>
    <scope>NUCLEOTIDE SEQUENCE</scope>
    <source>
        <strain evidence="2">NBRC 110023</strain>
    </source>
</reference>
<evidence type="ECO:0008006" key="4">
    <source>
        <dbReference type="Google" id="ProtNLM"/>
    </source>
</evidence>
<protein>
    <recommendedName>
        <fullName evidence="4">DUF4919 domain-containing protein</fullName>
    </recommendedName>
</protein>
<accession>A0AA37WHP6</accession>
<dbReference type="EMBL" id="BSOT01000006">
    <property type="protein sequence ID" value="GLR71341.1"/>
    <property type="molecule type" value="Genomic_DNA"/>
</dbReference>
<feature type="signal peptide" evidence="1">
    <location>
        <begin position="1"/>
        <end position="19"/>
    </location>
</feature>
<organism evidence="2 3">
    <name type="scientific">Agaribacter marinus</name>
    <dbReference type="NCBI Taxonomy" id="1431249"/>
    <lineage>
        <taxon>Bacteria</taxon>
        <taxon>Pseudomonadati</taxon>
        <taxon>Pseudomonadota</taxon>
        <taxon>Gammaproteobacteria</taxon>
        <taxon>Alteromonadales</taxon>
        <taxon>Alteromonadaceae</taxon>
        <taxon>Agaribacter</taxon>
    </lineage>
</organism>
<comment type="caution">
    <text evidence="2">The sequence shown here is derived from an EMBL/GenBank/DDBJ whole genome shotgun (WGS) entry which is preliminary data.</text>
</comment>
<gene>
    <name evidence="2" type="ORF">GCM10007852_22490</name>
</gene>
<dbReference type="PROSITE" id="PS51257">
    <property type="entry name" value="PROKAR_LIPOPROTEIN"/>
    <property type="match status" value="1"/>
</dbReference>
<sequence>MLKRLFICCFILLLGACGATDKSTEPKQVLNYAKSDADFRALATKIRNQSASPEDVDRILRLYPLTSSYRPESPAEQSAKVKSEQFIQQNSWLRCIQINRQLLQTNFTSLIGHYGMAICSQEAGDNASAQYHNWVLDAFIEAIWRSGDGQTPETAFYINSTHDLYAFIQLHQLMAVEQALIYRNKLPIQKVIVQNPESQKNYTWYFDLTPQFRRAHIDKLEGRTN</sequence>
<feature type="chain" id="PRO_5041217418" description="DUF4919 domain-containing protein" evidence="1">
    <location>
        <begin position="20"/>
        <end position="225"/>
    </location>
</feature>
<dbReference type="Proteomes" id="UP001156601">
    <property type="component" value="Unassembled WGS sequence"/>
</dbReference>
<dbReference type="AlphaFoldDB" id="A0AA37WHP6"/>
<dbReference type="Pfam" id="PF16266">
    <property type="entry name" value="DUF4919"/>
    <property type="match status" value="1"/>
</dbReference>
<evidence type="ECO:0000256" key="1">
    <source>
        <dbReference type="SAM" id="SignalP"/>
    </source>
</evidence>
<reference evidence="2" key="1">
    <citation type="journal article" date="2014" name="Int. J. Syst. Evol. Microbiol.">
        <title>Complete genome sequence of Corynebacterium casei LMG S-19264T (=DSM 44701T), isolated from a smear-ripened cheese.</title>
        <authorList>
            <consortium name="US DOE Joint Genome Institute (JGI-PGF)"/>
            <person name="Walter F."/>
            <person name="Albersmeier A."/>
            <person name="Kalinowski J."/>
            <person name="Ruckert C."/>
        </authorList>
    </citation>
    <scope>NUCLEOTIDE SEQUENCE</scope>
    <source>
        <strain evidence="2">NBRC 110023</strain>
    </source>
</reference>
<dbReference type="RefSeq" id="WP_284217701.1">
    <property type="nucleotide sequence ID" value="NZ_BSOT01000006.1"/>
</dbReference>
<keyword evidence="1" id="KW-0732">Signal</keyword>
<proteinExistence type="predicted"/>
<dbReference type="InterPro" id="IPR032578">
    <property type="entry name" value="DUF4919"/>
</dbReference>
<keyword evidence="3" id="KW-1185">Reference proteome</keyword>
<evidence type="ECO:0000313" key="3">
    <source>
        <dbReference type="Proteomes" id="UP001156601"/>
    </source>
</evidence>
<name>A0AA37WHP6_9ALTE</name>
<evidence type="ECO:0000313" key="2">
    <source>
        <dbReference type="EMBL" id="GLR71341.1"/>
    </source>
</evidence>